<keyword evidence="3" id="KW-1185">Reference proteome</keyword>
<evidence type="ECO:0000256" key="1">
    <source>
        <dbReference type="SAM" id="Phobius"/>
    </source>
</evidence>
<reference evidence="2" key="1">
    <citation type="submission" date="2022-10" db="EMBL/GenBank/DDBJ databases">
        <title>Tapping the CABI collections for fungal endophytes: first genome assemblies for Collariella, Neodidymelliopsis, Ascochyta clinopodiicola, Didymella pomorum, Didymosphaeria variabile, Neocosmospora piperis and Neocucurbitaria cava.</title>
        <authorList>
            <person name="Hill R."/>
        </authorList>
    </citation>
    <scope>NUCLEOTIDE SEQUENCE</scope>
    <source>
        <strain evidence="2">IMI 355082</strain>
    </source>
</reference>
<feature type="transmembrane region" description="Helical" evidence="1">
    <location>
        <begin position="119"/>
        <end position="142"/>
    </location>
</feature>
<organism evidence="2 3">
    <name type="scientific">Gnomoniopsis smithogilvyi</name>
    <dbReference type="NCBI Taxonomy" id="1191159"/>
    <lineage>
        <taxon>Eukaryota</taxon>
        <taxon>Fungi</taxon>
        <taxon>Dikarya</taxon>
        <taxon>Ascomycota</taxon>
        <taxon>Pezizomycotina</taxon>
        <taxon>Sordariomycetes</taxon>
        <taxon>Sordariomycetidae</taxon>
        <taxon>Diaporthales</taxon>
        <taxon>Gnomoniaceae</taxon>
        <taxon>Gnomoniopsis</taxon>
    </lineage>
</organism>
<dbReference type="Proteomes" id="UP001140453">
    <property type="component" value="Unassembled WGS sequence"/>
</dbReference>
<comment type="caution">
    <text evidence="2">The sequence shown here is derived from an EMBL/GenBank/DDBJ whole genome shotgun (WGS) entry which is preliminary data.</text>
</comment>
<keyword evidence="1" id="KW-0812">Transmembrane</keyword>
<proteinExistence type="predicted"/>
<dbReference type="SUPFAM" id="SSF53448">
    <property type="entry name" value="Nucleotide-diphospho-sugar transferases"/>
    <property type="match status" value="1"/>
</dbReference>
<feature type="transmembrane region" description="Helical" evidence="1">
    <location>
        <begin position="77"/>
        <end position="99"/>
    </location>
</feature>
<keyword evidence="1" id="KW-0472">Membrane</keyword>
<keyword evidence="1" id="KW-1133">Transmembrane helix</keyword>
<feature type="transmembrane region" description="Helical" evidence="1">
    <location>
        <begin position="419"/>
        <end position="443"/>
    </location>
</feature>
<feature type="transmembrane region" description="Helical" evidence="1">
    <location>
        <begin position="449"/>
        <end position="472"/>
    </location>
</feature>
<dbReference type="EMBL" id="JAPEVB010000002">
    <property type="protein sequence ID" value="KAJ4392926.1"/>
    <property type="molecule type" value="Genomic_DNA"/>
</dbReference>
<feature type="transmembrane region" description="Helical" evidence="1">
    <location>
        <begin position="493"/>
        <end position="515"/>
    </location>
</feature>
<protein>
    <submittedName>
        <fullName evidence="2">Uncharacterized protein</fullName>
    </submittedName>
</protein>
<gene>
    <name evidence="2" type="ORF">N0V93_002130</name>
</gene>
<dbReference type="Pfam" id="PF13641">
    <property type="entry name" value="Glyco_tranf_2_3"/>
    <property type="match status" value="1"/>
</dbReference>
<accession>A0A9W8YW51</accession>
<dbReference type="Gene3D" id="3.90.550.10">
    <property type="entry name" value="Spore Coat Polysaccharide Biosynthesis Protein SpsA, Chain A"/>
    <property type="match status" value="1"/>
</dbReference>
<name>A0A9W8YW51_9PEZI</name>
<dbReference type="AlphaFoldDB" id="A0A9W8YW51"/>
<dbReference type="InterPro" id="IPR029044">
    <property type="entry name" value="Nucleotide-diphossugar_trans"/>
</dbReference>
<sequence>MKSVSELLVNDNPIPQRYRSRSVSSVAFFVTPMKRNNSVNPIFQENIVAEKENVREFLEAAKEVQQRQSRNRWQKEIFRCAYLVALVALVYFVFIGKPLWQGVGSIYYNFIHTSTTSRIGIVGVFIGWAAIQGCVPLIFANFEAEVDDVESRDASETALIIPAYKAANVLPETITAALQIFRKEQIFVIANGNNPTPMDNTADVCKEFGVNHAWVPIGSKIVAEFVGVALTHKFKYIMLIDDDVHLPANLPLVTNRMTGNTKCVGYTIKSTGANGIKGTLIQQCQDMEYKASGLGRTFAGKYGSATFPHGAIILWERECLQNLFNVHPGFTISEDWYFGHCARASGCRIQFCSQVFVETETPPALFKSSNAARGGFGEMTVFKQRFYRWNYFFVHRIYDDGAYLLLSWRLGWRELVTKFYVLIELYDSCMAILRPWIVILTLVGDAKLFFIMAAGLTAMYCLIFIWFNAWHLRKKNEMIQWRVLPVYLGMKFVLLWVTCASVYYAMIHYAIFFMAKHPRVIESTQALEAAYNVRLGTMLVPLNRPSSDVLGMQETITRLSLSQTDAESMPEKQ</sequence>
<evidence type="ECO:0000313" key="3">
    <source>
        <dbReference type="Proteomes" id="UP001140453"/>
    </source>
</evidence>
<dbReference type="OrthoDB" id="2590398at2759"/>
<evidence type="ECO:0000313" key="2">
    <source>
        <dbReference type="EMBL" id="KAJ4392926.1"/>
    </source>
</evidence>